<reference evidence="9" key="1">
    <citation type="submission" date="2010-07" db="EMBL/GenBank/DDBJ databases">
        <title>The complete genome of Methanosalsum zhilinae DSM 4017.</title>
        <authorList>
            <consortium name="US DOE Joint Genome Institute (JGI-PGF)"/>
            <person name="Lucas S."/>
            <person name="Copeland A."/>
            <person name="Lapidus A."/>
            <person name="Glavina del Rio T."/>
            <person name="Dalin E."/>
            <person name="Tice H."/>
            <person name="Bruce D."/>
            <person name="Goodwin L."/>
            <person name="Pitluck S."/>
            <person name="Kyrpides N."/>
            <person name="Mavromatis K."/>
            <person name="Ovchinnikova G."/>
            <person name="Daligault H."/>
            <person name="Detter J.C."/>
            <person name="Han C."/>
            <person name="Tapia R."/>
            <person name="Larimer F."/>
            <person name="Land M."/>
            <person name="Hauser L."/>
            <person name="Markowitz V."/>
            <person name="Cheng J.-F."/>
            <person name="Hugenholtz P."/>
            <person name="Woyke T."/>
            <person name="Wu D."/>
            <person name="Spring S."/>
            <person name="Schueler E."/>
            <person name="Brambilla E."/>
            <person name="Klenk H.-P."/>
            <person name="Eisen J.A."/>
        </authorList>
    </citation>
    <scope>NUCLEOTIDE SEQUENCE</scope>
    <source>
        <strain evidence="9">DSM 4017</strain>
    </source>
</reference>
<dbReference type="NCBIfam" id="TIGR03399">
    <property type="entry name" value="RNA_3prim_cycl"/>
    <property type="match status" value="1"/>
</dbReference>
<dbReference type="PROSITE" id="PS01287">
    <property type="entry name" value="RTC"/>
    <property type="match status" value="1"/>
</dbReference>
<dbReference type="OrthoDB" id="7994at2157"/>
<dbReference type="InterPro" id="IPR037136">
    <property type="entry name" value="RNA3'_phos_cyclase_dom_sf"/>
</dbReference>
<keyword evidence="4 5" id="KW-0547">Nucleotide-binding</keyword>
<dbReference type="Gene3D" id="3.65.10.20">
    <property type="entry name" value="RNA 3'-terminal phosphate cyclase domain"/>
    <property type="match status" value="1"/>
</dbReference>
<dbReference type="CDD" id="cd00874">
    <property type="entry name" value="RNA_Cyclase_Class_II"/>
    <property type="match status" value="1"/>
</dbReference>
<keyword evidence="3 5" id="KW-0436">Ligase</keyword>
<dbReference type="SUPFAM" id="SSF55205">
    <property type="entry name" value="EPT/RTPC-like"/>
    <property type="match status" value="1"/>
</dbReference>
<dbReference type="HAMAP" id="MF_00200">
    <property type="entry name" value="RTC"/>
    <property type="match status" value="1"/>
</dbReference>
<feature type="binding site" evidence="5">
    <location>
        <position position="100"/>
    </location>
    <ligand>
        <name>ATP</name>
        <dbReference type="ChEBI" id="CHEBI:30616"/>
    </ligand>
</feature>
<keyword evidence="5" id="KW-0963">Cytoplasm</keyword>
<dbReference type="InterPro" id="IPR036553">
    <property type="entry name" value="RPTC_insert"/>
</dbReference>
<feature type="domain" description="RNA 3'-terminal phosphate cyclase" evidence="7">
    <location>
        <begin position="8"/>
        <end position="319"/>
    </location>
</feature>
<dbReference type="HOGENOM" id="CLU_027882_0_0_2"/>
<evidence type="ECO:0000256" key="3">
    <source>
        <dbReference type="ARBA" id="ARBA00022598"/>
    </source>
</evidence>
<protein>
    <recommendedName>
        <fullName evidence="2 5">RNA 3'-terminal phosphate cyclase</fullName>
        <shortName evidence="5">RNA cyclase</shortName>
        <shortName evidence="5">RNA-3'-phosphate cyclase</shortName>
        <ecNumber evidence="5 6">6.5.1.4</ecNumber>
    </recommendedName>
</protein>
<organism evidence="9 10">
    <name type="scientific">Methanosalsum zhilinae (strain DSM 4017 / NBRC 107636 / OCM 62 / WeN5)</name>
    <name type="common">Methanohalophilus zhilinae</name>
    <dbReference type="NCBI Taxonomy" id="679901"/>
    <lineage>
        <taxon>Archaea</taxon>
        <taxon>Methanobacteriati</taxon>
        <taxon>Methanobacteriota</taxon>
        <taxon>Stenosarchaea group</taxon>
        <taxon>Methanomicrobia</taxon>
        <taxon>Methanosarcinales</taxon>
        <taxon>Methanosarcinaceae</taxon>
        <taxon>Methanosalsum</taxon>
    </lineage>
</organism>
<feature type="binding site" evidence="5">
    <location>
        <begin position="276"/>
        <end position="280"/>
    </location>
    <ligand>
        <name>ATP</name>
        <dbReference type="ChEBI" id="CHEBI:30616"/>
    </ligand>
</feature>
<comment type="catalytic activity">
    <reaction evidence="5">
        <text>a 3'-end 3'-phospho-ribonucleotide-RNA + ATP = a 3'-end 2',3'-cyclophospho-ribonucleotide-RNA + AMP + diphosphate</text>
        <dbReference type="Rhea" id="RHEA:23976"/>
        <dbReference type="Rhea" id="RHEA-COMP:10463"/>
        <dbReference type="Rhea" id="RHEA-COMP:10464"/>
        <dbReference type="ChEBI" id="CHEBI:30616"/>
        <dbReference type="ChEBI" id="CHEBI:33019"/>
        <dbReference type="ChEBI" id="CHEBI:83062"/>
        <dbReference type="ChEBI" id="CHEBI:83064"/>
        <dbReference type="ChEBI" id="CHEBI:456215"/>
        <dbReference type="EC" id="6.5.1.4"/>
    </reaction>
</comment>
<dbReference type="Pfam" id="PF01137">
    <property type="entry name" value="RTC"/>
    <property type="match status" value="1"/>
</dbReference>
<dbReference type="Pfam" id="PF05189">
    <property type="entry name" value="RTC_insert"/>
    <property type="match status" value="1"/>
</dbReference>
<dbReference type="InterPro" id="IPR017770">
    <property type="entry name" value="RNA3'_term_phos_cyc_type_1"/>
</dbReference>
<keyword evidence="5" id="KW-0067">ATP-binding</keyword>
<feature type="domain" description="RNA 3'-terminal phosphate cyclase insert" evidence="8">
    <location>
        <begin position="185"/>
        <end position="267"/>
    </location>
</feature>
<dbReference type="Proteomes" id="UP000006622">
    <property type="component" value="Chromosome"/>
</dbReference>
<evidence type="ECO:0000313" key="10">
    <source>
        <dbReference type="Proteomes" id="UP000006622"/>
    </source>
</evidence>
<dbReference type="GO" id="GO:0005524">
    <property type="term" value="F:ATP binding"/>
    <property type="evidence" value="ECO:0007669"/>
    <property type="project" value="UniProtKB-KW"/>
</dbReference>
<dbReference type="GO" id="GO:0006396">
    <property type="term" value="P:RNA processing"/>
    <property type="evidence" value="ECO:0007669"/>
    <property type="project" value="UniProtKB-UniRule"/>
</dbReference>
<keyword evidence="10" id="KW-1185">Reference proteome</keyword>
<evidence type="ECO:0000259" key="8">
    <source>
        <dbReference type="Pfam" id="PF05189"/>
    </source>
</evidence>
<evidence type="ECO:0000256" key="4">
    <source>
        <dbReference type="ARBA" id="ARBA00022741"/>
    </source>
</evidence>
<dbReference type="InterPro" id="IPR013792">
    <property type="entry name" value="RNA3'P_cycl/enolpyr_Trfase_a/b"/>
</dbReference>
<evidence type="ECO:0000256" key="2">
    <source>
        <dbReference type="ARBA" id="ARBA00021428"/>
    </source>
</evidence>
<dbReference type="AlphaFoldDB" id="F7XMI3"/>
<dbReference type="EMBL" id="CP002101">
    <property type="protein sequence ID" value="AEH59906.1"/>
    <property type="molecule type" value="Genomic_DNA"/>
</dbReference>
<dbReference type="InterPro" id="IPR020719">
    <property type="entry name" value="RNA3'_term_phos_cycl-like_CS"/>
</dbReference>
<evidence type="ECO:0000256" key="1">
    <source>
        <dbReference type="ARBA" id="ARBA00009206"/>
    </source>
</evidence>
<evidence type="ECO:0000259" key="7">
    <source>
        <dbReference type="Pfam" id="PF01137"/>
    </source>
</evidence>
<dbReference type="PANTHER" id="PTHR11096">
    <property type="entry name" value="RNA 3' TERMINAL PHOSPHATE CYCLASE"/>
    <property type="match status" value="1"/>
</dbReference>
<name>F7XMI3_METZD</name>
<evidence type="ECO:0000313" key="9">
    <source>
        <dbReference type="EMBL" id="AEH59906.1"/>
    </source>
</evidence>
<dbReference type="InterPro" id="IPR013791">
    <property type="entry name" value="RNA3'-term_phos_cycl_insert"/>
</dbReference>
<dbReference type="GO" id="GO:0005737">
    <property type="term" value="C:cytoplasm"/>
    <property type="evidence" value="ECO:0007669"/>
    <property type="project" value="UniProtKB-SubCell"/>
</dbReference>
<dbReference type="SUPFAM" id="SSF52913">
    <property type="entry name" value="RNA 3'-terminal phosphate cyclase, RPTC, insert domain"/>
    <property type="match status" value="1"/>
</dbReference>
<feature type="active site" description="Tele-AMP-histidine intermediate" evidence="5">
    <location>
        <position position="301"/>
    </location>
</feature>
<dbReference type="GO" id="GO:0003963">
    <property type="term" value="F:RNA-3'-phosphate cyclase activity"/>
    <property type="evidence" value="ECO:0007669"/>
    <property type="project" value="UniProtKB-UniRule"/>
</dbReference>
<dbReference type="Gene3D" id="3.30.360.20">
    <property type="entry name" value="RNA 3'-terminal phosphate cyclase, insert domain"/>
    <property type="match status" value="1"/>
</dbReference>
<accession>F7XMI3</accession>
<dbReference type="EC" id="6.5.1.4" evidence="5 6"/>
<dbReference type="GeneID" id="10821613"/>
<comment type="similarity">
    <text evidence="1 5">Belongs to the RNA 3'-terminal cyclase family. Type 1 subfamily.</text>
</comment>
<dbReference type="RefSeq" id="WP_013897345.1">
    <property type="nucleotide sequence ID" value="NC_015676.1"/>
</dbReference>
<gene>
    <name evidence="5" type="primary">rtcA</name>
    <name evidence="9" type="ordered locus">Mzhil_0025</name>
</gene>
<dbReference type="STRING" id="679901.Mzhil_0025"/>
<dbReference type="PANTHER" id="PTHR11096:SF0">
    <property type="entry name" value="RNA 3'-TERMINAL PHOSPHATE CYCLASE"/>
    <property type="match status" value="1"/>
</dbReference>
<evidence type="ECO:0000256" key="6">
    <source>
        <dbReference type="NCBIfam" id="TIGR03399"/>
    </source>
</evidence>
<comment type="subcellular location">
    <subcellularLocation>
        <location evidence="5">Cytoplasm</location>
    </subcellularLocation>
</comment>
<proteinExistence type="inferred from homology"/>
<dbReference type="InterPro" id="IPR023797">
    <property type="entry name" value="RNA3'_phos_cyclase_dom"/>
</dbReference>
<dbReference type="InterPro" id="IPR000228">
    <property type="entry name" value="RNA3'_term_phos_cyc"/>
</dbReference>
<sequence>MIEIDGSYGEGGGQIIRTAVALSAVTGLDTKITNIRRNRPDPGLKTQHVKAIESLSRICNADVEGLNLGSELIRFSPMEMEGGSFKIDIQTAGSIPLLLQCLMPAAIFSKERIELTVIGGTDVAWSPTADYLKHVTLGSLSKMGYQCNMQINTRGYYPRGGGSVKATIFPSKIKPTDYLPDKCTVRGVSHCSNLPEHVPVRQAETAISMIREHGYEAEVDVFGKSHVSTGSGITLWCPSIGSSALGRRGLPAETVGKNAAKNIITELDSGASVDVHLADQLIPYMGLCRGGSYTAREITEHTRTNIWVTEQFLDVHFTINRIGQLFEVSAD</sequence>
<dbReference type="KEGG" id="mzh:Mzhil_0025"/>
<dbReference type="PIRSF" id="PIRSF005378">
    <property type="entry name" value="RNA3'_term_phos_cycl_euk"/>
    <property type="match status" value="1"/>
</dbReference>
<comment type="function">
    <text evidence="5">Catalyzes the conversion of 3'-phosphate to a 2',3'-cyclic phosphodiester at the end of RNA. The mechanism of action of the enzyme occurs in 3 steps: (A) adenylation of the enzyme by ATP; (B) transfer of adenylate to an RNA-N3'P to produce RNA-N3'PP5'A; (C) and attack of the adjacent 2'-hydroxyl on the 3'-phosphorus in the diester linkage to produce the cyclic end product. The biological role of this enzyme is unknown but it is likely to function in some aspects of cellular RNA processing.</text>
</comment>
<evidence type="ECO:0000256" key="5">
    <source>
        <dbReference type="HAMAP-Rule" id="MF_00200"/>
    </source>
</evidence>